<dbReference type="Pfam" id="PF05024">
    <property type="entry name" value="Gpi1"/>
    <property type="match status" value="1"/>
</dbReference>
<dbReference type="EMBL" id="JARBDR010000214">
    <property type="protein sequence ID" value="KAJ8318804.1"/>
    <property type="molecule type" value="Genomic_DNA"/>
</dbReference>
<evidence type="ECO:0000313" key="3">
    <source>
        <dbReference type="Proteomes" id="UP001217089"/>
    </source>
</evidence>
<proteinExistence type="predicted"/>
<sequence>MNKSSGFIFFTDPFNIMEVNKVWKVYIPHHVFYSPKGYLHGHCDMNSLTVFICGLTYSNEQNKESLIGTWDLASRESMSYHLLERNVCWIQTFKSRCGTLGCNLFVKSQKVSCNCIIYDPDDLSKTYFSRGWQSDEPGMNPYIQINDGMNELVSVFLSTNHDWNKLSHDKRGGVNFIKPFSTSQTFSMDKLLLRVLYIFHVVGMVTDNRFIQQSSYVRTVVDTPAVTHQLTNRTQQISKAISSKWSIPVAKLWFMNVFMKQLLDTLFGLLLMYILMEAEVTNNIASFILFWAEHVAEQMNLLLNWLMGAPAGLKLNRQLTEFLGHFFLYHIYLWRGYLSLLQPVLGTVLWYASFVGVFGITFQLCLLQDILSMMTLHIYCFYVYAARLYRLQVFMLSSLWRLFRGKKWNVLRYRVDSASFDVDQLFIGTLLFTILLFLLPTTALYYVVFTVLRLVVLTVQGSISRMVHFINELPAYSIVLWLIRSKSIAGDVVFNVITESTTDHCCMFTMQIRPLPLGKLLRRSKAPLNMNQSQTRDSWGYFIQNLMKGHLIYPWIETDR</sequence>
<evidence type="ECO:0000313" key="2">
    <source>
        <dbReference type="EMBL" id="KAJ8318804.1"/>
    </source>
</evidence>
<dbReference type="PANTHER" id="PTHR21329:SF3">
    <property type="entry name" value="PHOSPHATIDYLINOSITOL N-ACETYLGLUCOSAMINYLTRANSFERASE SUBUNIT Q"/>
    <property type="match status" value="1"/>
</dbReference>
<evidence type="ECO:0000256" key="1">
    <source>
        <dbReference type="SAM" id="Phobius"/>
    </source>
</evidence>
<reference evidence="2 3" key="1">
    <citation type="submission" date="2022-12" db="EMBL/GenBank/DDBJ databases">
        <title>Chromosome-level genome of Tegillarca granosa.</title>
        <authorList>
            <person name="Kim J."/>
        </authorList>
    </citation>
    <scope>NUCLEOTIDE SEQUENCE [LARGE SCALE GENOMIC DNA]</scope>
    <source>
        <strain evidence="2">Teg-2019</strain>
        <tissue evidence="2">Adductor muscle</tissue>
    </source>
</reference>
<feature type="transmembrane region" description="Helical" evidence="1">
    <location>
        <begin position="349"/>
        <end position="367"/>
    </location>
</feature>
<keyword evidence="1" id="KW-0472">Membrane</keyword>
<accession>A0ABQ9FNF2</accession>
<dbReference type="Proteomes" id="UP001217089">
    <property type="component" value="Unassembled WGS sequence"/>
</dbReference>
<organism evidence="2 3">
    <name type="scientific">Tegillarca granosa</name>
    <name type="common">Malaysian cockle</name>
    <name type="synonym">Anadara granosa</name>
    <dbReference type="NCBI Taxonomy" id="220873"/>
    <lineage>
        <taxon>Eukaryota</taxon>
        <taxon>Metazoa</taxon>
        <taxon>Spiralia</taxon>
        <taxon>Lophotrochozoa</taxon>
        <taxon>Mollusca</taxon>
        <taxon>Bivalvia</taxon>
        <taxon>Autobranchia</taxon>
        <taxon>Pteriomorphia</taxon>
        <taxon>Arcoida</taxon>
        <taxon>Arcoidea</taxon>
        <taxon>Arcidae</taxon>
        <taxon>Tegillarca</taxon>
    </lineage>
</organism>
<dbReference type="InterPro" id="IPR007720">
    <property type="entry name" value="PigQ/GPI1"/>
</dbReference>
<keyword evidence="1" id="KW-1133">Transmembrane helix</keyword>
<gene>
    <name evidence="2" type="ORF">KUTeg_003895</name>
</gene>
<keyword evidence="3" id="KW-1185">Reference proteome</keyword>
<keyword evidence="1" id="KW-0812">Transmembrane</keyword>
<evidence type="ECO:0008006" key="4">
    <source>
        <dbReference type="Google" id="ProtNLM"/>
    </source>
</evidence>
<protein>
    <recommendedName>
        <fullName evidence="4">Phosphatidylinositol N-acetylglucosaminyltransferase subunit Q</fullName>
    </recommendedName>
</protein>
<feature type="transmembrane region" description="Helical" evidence="1">
    <location>
        <begin position="425"/>
        <end position="456"/>
    </location>
</feature>
<feature type="transmembrane region" description="Helical" evidence="1">
    <location>
        <begin position="379"/>
        <end position="403"/>
    </location>
</feature>
<dbReference type="PANTHER" id="PTHR21329">
    <property type="entry name" value="PHOSPHATIDYLINOSITOL N-ACETYLGLUCOSAMINYLTRANSFERASE SUBUNIT Q-RELATED"/>
    <property type="match status" value="1"/>
</dbReference>
<comment type="caution">
    <text evidence="2">The sequence shown here is derived from an EMBL/GenBank/DDBJ whole genome shotgun (WGS) entry which is preliminary data.</text>
</comment>
<name>A0ABQ9FNF2_TEGGR</name>